<keyword evidence="6" id="KW-1185">Reference proteome</keyword>
<evidence type="ECO:0000256" key="3">
    <source>
        <dbReference type="SAM" id="MobiDB-lite"/>
    </source>
</evidence>
<evidence type="ECO:0000256" key="2">
    <source>
        <dbReference type="SAM" id="Coils"/>
    </source>
</evidence>
<dbReference type="InterPro" id="IPR036961">
    <property type="entry name" value="Kinesin_motor_dom_sf"/>
</dbReference>
<dbReference type="Proteomes" id="UP001295684">
    <property type="component" value="Unassembled WGS sequence"/>
</dbReference>
<sequence length="1001" mass="114480">MELASSSNELDTLIKGVPIQCLVRIKPSIGYQKEDIRIDGNRVSILDVNNRVKEEFDCNEIYTPEQTMSQIFDTSFGPYLRAFTEGVNVSVFTFGSTGSGKTHALEGNQTDPGIISLIADNAFTILEDKRYRQSGAHPDASGTNFSFSIKARFVEIVDEEVFDLLQPTGAYGHHTLNVVMNEWEGPTVNGVPWIPMSNQHQIADYFVSGCKNRTTRSNEFGKLSDKATAIFSMEITQVTENPSSNDTNVSVSKIHIIDLPGCEVLTEDPEALRLREGTSLNKSMLALNTLMTDLSKNRTGDFIYYDGSVVTQLLKDTFGGNSITIGLFNLQYGDPIGSQVTLRSFRKCQAISNFPTINDQRVLGILRKYRIELIQLQNQVNMLPGDNADNYNLKIAELEKKLIEENLEKMKMADEKSRLVSKMQEMKLKFNDIVKSKADLQGELIKSEEEKLKVSKALVELQIENTKLQEIIQNEKFDNNSKLLHAENDVLESNIKEERAAEAIQDLQDKLRDSLDEKREIEIEFVALKKNFINLQTEVDSEKAKNDNLGLELINLVNENKALQDDSNKVNLKQSDISTEHHKLLRKVEKLESDLYDKREALVVAQGEIERLKSELVRADIAGQQNQQDYENRKMELEKEFIQMSKQNLHEMDSIKVEDKNYAKKNALEKELWDGERIDYQKKIKQLNRKIEELTDDLRLLEEQNIELKSDKNRLTLQVEEMRSAFRNKLTKYMNENNPDSSATTWKAKEELIRSYTEKEVELSQRLDKESKRIDEKYKQLRALKNYARSLKYLAEDWAPIGQPLPEVLTLPPPVILDDEDDNEFVKQQQSEIDRLKLKNRNLEDEVRKAGDTSAKMKHLPASHESGGAMQAQILRELEFLKGNPDVLKKPGTASIEVEKLRKERDNLYKENLKLQNFIGKESGGPQSGNVKYMKTKIFHLEKELGKLERERSELLARATNAETQLKTLQEHLSTSTHSYQRKIFDLKKILKSKGIDVSGI</sequence>
<dbReference type="SMART" id="SM00129">
    <property type="entry name" value="KISc"/>
    <property type="match status" value="1"/>
</dbReference>
<dbReference type="PANTHER" id="PTHR22106:SF5">
    <property type="entry name" value="COILED-COIL DOMAIN-CONTAINING PROTEIN 78"/>
    <property type="match status" value="1"/>
</dbReference>
<organism evidence="5 6">
    <name type="scientific">Euplotes crassus</name>
    <dbReference type="NCBI Taxonomy" id="5936"/>
    <lineage>
        <taxon>Eukaryota</taxon>
        <taxon>Sar</taxon>
        <taxon>Alveolata</taxon>
        <taxon>Ciliophora</taxon>
        <taxon>Intramacronucleata</taxon>
        <taxon>Spirotrichea</taxon>
        <taxon>Hypotrichia</taxon>
        <taxon>Euplotida</taxon>
        <taxon>Euplotidae</taxon>
        <taxon>Moneuplotes</taxon>
    </lineage>
</organism>
<reference evidence="5" key="1">
    <citation type="submission" date="2023-07" db="EMBL/GenBank/DDBJ databases">
        <authorList>
            <consortium name="AG Swart"/>
            <person name="Singh M."/>
            <person name="Singh A."/>
            <person name="Seah K."/>
            <person name="Emmerich C."/>
        </authorList>
    </citation>
    <scope>NUCLEOTIDE SEQUENCE</scope>
    <source>
        <strain evidence="5">DP1</strain>
    </source>
</reference>
<dbReference type="InterPro" id="IPR027417">
    <property type="entry name" value="P-loop_NTPase"/>
</dbReference>
<keyword evidence="2" id="KW-0175">Coiled coil</keyword>
<dbReference type="SUPFAM" id="SSF52540">
    <property type="entry name" value="P-loop containing nucleoside triphosphate hydrolases"/>
    <property type="match status" value="1"/>
</dbReference>
<gene>
    <name evidence="5" type="ORF">ECRASSUSDP1_LOCUS22769</name>
</gene>
<dbReference type="InterPro" id="IPR001752">
    <property type="entry name" value="Kinesin_motor_dom"/>
</dbReference>
<dbReference type="GO" id="GO:0005737">
    <property type="term" value="C:cytoplasm"/>
    <property type="evidence" value="ECO:0007669"/>
    <property type="project" value="TreeGrafter"/>
</dbReference>
<dbReference type="GO" id="GO:0005524">
    <property type="term" value="F:ATP binding"/>
    <property type="evidence" value="ECO:0007669"/>
    <property type="project" value="UniProtKB-UniRule"/>
</dbReference>
<evidence type="ECO:0000313" key="6">
    <source>
        <dbReference type="Proteomes" id="UP001295684"/>
    </source>
</evidence>
<feature type="coiled-coil region" evidence="2">
    <location>
        <begin position="497"/>
        <end position="566"/>
    </location>
</feature>
<dbReference type="Gene3D" id="3.40.850.10">
    <property type="entry name" value="Kinesin motor domain"/>
    <property type="match status" value="1"/>
</dbReference>
<keyword evidence="1" id="KW-0067">ATP-binding</keyword>
<evidence type="ECO:0000256" key="1">
    <source>
        <dbReference type="PROSITE-ProRule" id="PRU00283"/>
    </source>
</evidence>
<dbReference type="PROSITE" id="PS50067">
    <property type="entry name" value="KINESIN_MOTOR_2"/>
    <property type="match status" value="1"/>
</dbReference>
<dbReference type="AlphaFoldDB" id="A0AAD1XYA6"/>
<feature type="coiled-coil region" evidence="2">
    <location>
        <begin position="898"/>
        <end position="972"/>
    </location>
</feature>
<feature type="binding site" evidence="1">
    <location>
        <begin position="95"/>
        <end position="102"/>
    </location>
    <ligand>
        <name>ATP</name>
        <dbReference type="ChEBI" id="CHEBI:30616"/>
    </ligand>
</feature>
<dbReference type="InterPro" id="IPR039873">
    <property type="entry name" value="CCDC78"/>
</dbReference>
<evidence type="ECO:0000313" key="5">
    <source>
        <dbReference type="EMBL" id="CAI2381315.1"/>
    </source>
</evidence>
<comment type="similarity">
    <text evidence="1">Belongs to the TRAFAC class myosin-kinesin ATPase superfamily. Kinesin family.</text>
</comment>
<comment type="caution">
    <text evidence="5">The sequence shown here is derived from an EMBL/GenBank/DDBJ whole genome shotgun (WGS) entry which is preliminary data.</text>
</comment>
<feature type="region of interest" description="Disordered" evidence="3">
    <location>
        <begin position="848"/>
        <end position="867"/>
    </location>
</feature>
<dbReference type="Pfam" id="PF14739">
    <property type="entry name" value="DUF4472"/>
    <property type="match status" value="1"/>
</dbReference>
<dbReference type="PANTHER" id="PTHR22106">
    <property type="entry name" value="COILED-COIL DOMAIN-CONTAINING PROTEIN 78"/>
    <property type="match status" value="1"/>
</dbReference>
<feature type="coiled-coil region" evidence="2">
    <location>
        <begin position="388"/>
        <end position="415"/>
    </location>
</feature>
<proteinExistence type="inferred from homology"/>
<accession>A0AAD1XYA6</accession>
<dbReference type="PRINTS" id="PR00380">
    <property type="entry name" value="KINESINHEAVY"/>
</dbReference>
<dbReference type="InterPro" id="IPR029329">
    <property type="entry name" value="DUF4472"/>
</dbReference>
<keyword evidence="1" id="KW-0547">Nucleotide-binding</keyword>
<keyword evidence="1" id="KW-0505">Motor protein</keyword>
<evidence type="ECO:0000259" key="4">
    <source>
        <dbReference type="PROSITE" id="PS50067"/>
    </source>
</evidence>
<feature type="coiled-coil region" evidence="2">
    <location>
        <begin position="677"/>
        <end position="725"/>
    </location>
</feature>
<dbReference type="GO" id="GO:0003777">
    <property type="term" value="F:microtubule motor activity"/>
    <property type="evidence" value="ECO:0007669"/>
    <property type="project" value="InterPro"/>
</dbReference>
<dbReference type="EMBL" id="CAMPGE010023365">
    <property type="protein sequence ID" value="CAI2381315.1"/>
    <property type="molecule type" value="Genomic_DNA"/>
</dbReference>
<protein>
    <recommendedName>
        <fullName evidence="4">Kinesin motor domain-containing protein</fullName>
    </recommendedName>
</protein>
<dbReference type="GO" id="GO:0007018">
    <property type="term" value="P:microtubule-based movement"/>
    <property type="evidence" value="ECO:0007669"/>
    <property type="project" value="InterPro"/>
</dbReference>
<dbReference type="GO" id="GO:0008017">
    <property type="term" value="F:microtubule binding"/>
    <property type="evidence" value="ECO:0007669"/>
    <property type="project" value="InterPro"/>
</dbReference>
<feature type="domain" description="Kinesin motor" evidence="4">
    <location>
        <begin position="18"/>
        <end position="354"/>
    </location>
</feature>
<name>A0AAD1XYA6_EUPCR</name>
<dbReference type="Pfam" id="PF00225">
    <property type="entry name" value="Kinesin"/>
    <property type="match status" value="1"/>
</dbReference>